<feature type="transmembrane region" description="Helical" evidence="2">
    <location>
        <begin position="452"/>
        <end position="475"/>
    </location>
</feature>
<dbReference type="Proteomes" id="UP001190700">
    <property type="component" value="Unassembled WGS sequence"/>
</dbReference>
<dbReference type="InterPro" id="IPR015925">
    <property type="entry name" value="Ryanodine_IP3_receptor"/>
</dbReference>
<keyword evidence="2" id="KW-0472">Membrane</keyword>
<reference evidence="4 5" key="1">
    <citation type="journal article" date="2015" name="Genome Biol. Evol.">
        <title>Comparative Genomics of a Bacterivorous Green Alga Reveals Evolutionary Causalities and Consequences of Phago-Mixotrophic Mode of Nutrition.</title>
        <authorList>
            <person name="Burns J.A."/>
            <person name="Paasch A."/>
            <person name="Narechania A."/>
            <person name="Kim E."/>
        </authorList>
    </citation>
    <scope>NUCLEOTIDE SEQUENCE [LARGE SCALE GENOMIC DNA]</scope>
    <source>
        <strain evidence="4 5">PLY_AMNH</strain>
    </source>
</reference>
<keyword evidence="1" id="KW-0175">Coiled coil</keyword>
<feature type="coiled-coil region" evidence="1">
    <location>
        <begin position="855"/>
        <end position="882"/>
    </location>
</feature>
<evidence type="ECO:0000256" key="2">
    <source>
        <dbReference type="SAM" id="Phobius"/>
    </source>
</evidence>
<proteinExistence type="predicted"/>
<feature type="non-terminal residue" evidence="4">
    <location>
        <position position="1"/>
    </location>
</feature>
<evidence type="ECO:0000313" key="5">
    <source>
        <dbReference type="Proteomes" id="UP001190700"/>
    </source>
</evidence>
<dbReference type="Pfam" id="PF08454">
    <property type="entry name" value="RIH_assoc"/>
    <property type="match status" value="1"/>
</dbReference>
<keyword evidence="2" id="KW-1133">Transmembrane helix</keyword>
<protein>
    <recommendedName>
        <fullName evidence="3">RyR/IP3R Homology associated domain-containing protein</fullName>
    </recommendedName>
</protein>
<dbReference type="EMBL" id="LGRX02021695">
    <property type="protein sequence ID" value="KAK3256398.1"/>
    <property type="molecule type" value="Genomic_DNA"/>
</dbReference>
<feature type="transmembrane region" description="Helical" evidence="2">
    <location>
        <begin position="413"/>
        <end position="432"/>
    </location>
</feature>
<dbReference type="PANTHER" id="PTHR13715">
    <property type="entry name" value="RYANODINE RECEPTOR AND IP3 RECEPTOR"/>
    <property type="match status" value="1"/>
</dbReference>
<gene>
    <name evidence="4" type="ORF">CYMTET_34467</name>
</gene>
<organism evidence="4 5">
    <name type="scientific">Cymbomonas tetramitiformis</name>
    <dbReference type="NCBI Taxonomy" id="36881"/>
    <lineage>
        <taxon>Eukaryota</taxon>
        <taxon>Viridiplantae</taxon>
        <taxon>Chlorophyta</taxon>
        <taxon>Pyramimonadophyceae</taxon>
        <taxon>Pyramimonadales</taxon>
        <taxon>Pyramimonadaceae</taxon>
        <taxon>Cymbomonas</taxon>
    </lineage>
</organism>
<dbReference type="GO" id="GO:0006816">
    <property type="term" value="P:calcium ion transport"/>
    <property type="evidence" value="ECO:0007669"/>
    <property type="project" value="InterPro"/>
</dbReference>
<sequence length="888" mass="101017">VRLRIAMRALSRRPGVLRLMQLFMEGQHSSMQRLMHEQAHCMQSYDLVSAVANVLDELQLRTQELIMDGAPHVLLLMIQAFHTLTECVQGPCPQNQQLLSASNLTKTINNMMRLLLPDRYEAVWSTAEMLPFNIYIRPLLFDDWGCTVPIPRLCSYLRTSILHTLKAVLEGGGRHIAVMVLQKLHLTNLQDQMLSIFNVLHERDAASRNLCAAMANASESDQLLDEGLWRAPCKGTWPASRGAEDIAGSAGEWVAPQPGHGMHEIDALEEHAQIGVKEVLHKEGYHYISLLKMLMLFDEAHFEVVSSMLKHMKSTVPTVHAFFENMVASVEVKHLDTVQKAFFPMPEQCSVVRQDGPWVREMEQRFVRMTHTSTQEKAHSFQQIAQIGAFQTAYLYSLLMEKRTRILLRHRSVIVNMPFWLSCLICTVLALFHDQEGSVGPDFKFKLDPDKIVIAMLGVLHVVATALALCKYVYVDAPGMLCEIKHRSLQNLQRETKFRRKANRKLTVEELQTTHQKAAGEASTWYTQFVELLAADSRFLVDLASLLASLLAFFTSPFLFVFHLTLFFQNPNGKNILRAVTNVGGKIASTLLLGILLVVIFAFISFLCFQTRLRNAYDDSGCTFEDVGDDEECTTEQVTLFQVVTTHLQSAFLGIGIFNLFDPKAASNSPSVWRVAVPSFFGDGEIQYQNLHVVLFAIIWQMVLVNIVTGLIIDSFLQIRLVEKECEEEAQQKCYVCSLERMEMELKHKLSFREHIRSVHNPWSYIAYLLYLANKDTEKLSAIETFVQQQLEEGLVEWIPILRVRELDVREDNRKLVQNSGDRSHHHSQSTSYDLSERITTQLTGEIKTMLAAQHKEHENMMDALSQRLKNLEEGMARIKNASPDSGE</sequence>
<feature type="domain" description="RyR/IP3R Homology associated" evidence="3">
    <location>
        <begin position="16"/>
        <end position="112"/>
    </location>
</feature>
<dbReference type="InterPro" id="IPR013662">
    <property type="entry name" value="RIH_assoc-dom"/>
</dbReference>
<feature type="transmembrane region" description="Helical" evidence="2">
    <location>
        <begin position="693"/>
        <end position="713"/>
    </location>
</feature>
<dbReference type="PANTHER" id="PTHR13715:SF99">
    <property type="entry name" value="INOSITOL 1,4,5-TRISPHOSPHATE RECEPTOR-LIKE PROTEIN A"/>
    <property type="match status" value="1"/>
</dbReference>
<feature type="transmembrane region" description="Helical" evidence="2">
    <location>
        <begin position="546"/>
        <end position="567"/>
    </location>
</feature>
<evidence type="ECO:0000259" key="3">
    <source>
        <dbReference type="Pfam" id="PF08454"/>
    </source>
</evidence>
<dbReference type="AlphaFoldDB" id="A0AAE0KPX7"/>
<accession>A0AAE0KPX7</accession>
<dbReference type="Gene3D" id="1.10.287.70">
    <property type="match status" value="1"/>
</dbReference>
<keyword evidence="5" id="KW-1185">Reference proteome</keyword>
<evidence type="ECO:0000256" key="1">
    <source>
        <dbReference type="SAM" id="Coils"/>
    </source>
</evidence>
<evidence type="ECO:0000313" key="4">
    <source>
        <dbReference type="EMBL" id="KAK3256398.1"/>
    </source>
</evidence>
<feature type="transmembrane region" description="Helical" evidence="2">
    <location>
        <begin position="587"/>
        <end position="609"/>
    </location>
</feature>
<name>A0AAE0KPX7_9CHLO</name>
<comment type="caution">
    <text evidence="4">The sequence shown here is derived from an EMBL/GenBank/DDBJ whole genome shotgun (WGS) entry which is preliminary data.</text>
</comment>
<keyword evidence="2" id="KW-0812">Transmembrane</keyword>